<protein>
    <submittedName>
        <fullName evidence="1">Uncharacterized protein</fullName>
    </submittedName>
</protein>
<accession>X0VRC2</accession>
<organism evidence="1">
    <name type="scientific">marine sediment metagenome</name>
    <dbReference type="NCBI Taxonomy" id="412755"/>
    <lineage>
        <taxon>unclassified sequences</taxon>
        <taxon>metagenomes</taxon>
        <taxon>ecological metagenomes</taxon>
    </lineage>
</organism>
<reference evidence="1" key="1">
    <citation type="journal article" date="2014" name="Front. Microbiol.">
        <title>High frequency of phylogenetically diverse reductive dehalogenase-homologous genes in deep subseafloor sedimentary metagenomes.</title>
        <authorList>
            <person name="Kawai M."/>
            <person name="Futagami T."/>
            <person name="Toyoda A."/>
            <person name="Takaki Y."/>
            <person name="Nishi S."/>
            <person name="Hori S."/>
            <person name="Arai W."/>
            <person name="Tsubouchi T."/>
            <person name="Morono Y."/>
            <person name="Uchiyama I."/>
            <person name="Ito T."/>
            <person name="Fujiyama A."/>
            <person name="Inagaki F."/>
            <person name="Takami H."/>
        </authorList>
    </citation>
    <scope>NUCLEOTIDE SEQUENCE</scope>
    <source>
        <strain evidence="1">Expedition CK06-06</strain>
    </source>
</reference>
<proteinExistence type="predicted"/>
<gene>
    <name evidence="1" type="ORF">S01H1_51157</name>
</gene>
<sequence length="29" mass="3302">DLAVGDVMWISMVMNYNSTEAEPLPQARY</sequence>
<dbReference type="EMBL" id="BARS01033002">
    <property type="protein sequence ID" value="GAG20944.1"/>
    <property type="molecule type" value="Genomic_DNA"/>
</dbReference>
<name>X0VRC2_9ZZZZ</name>
<dbReference type="AlphaFoldDB" id="X0VRC2"/>
<evidence type="ECO:0000313" key="1">
    <source>
        <dbReference type="EMBL" id="GAG20944.1"/>
    </source>
</evidence>
<feature type="non-terminal residue" evidence="1">
    <location>
        <position position="1"/>
    </location>
</feature>
<comment type="caution">
    <text evidence="1">The sequence shown here is derived from an EMBL/GenBank/DDBJ whole genome shotgun (WGS) entry which is preliminary data.</text>
</comment>